<name>A0ABD2JB71_HETSC</name>
<keyword evidence="1" id="KW-0812">Transmembrane</keyword>
<dbReference type="SUPFAM" id="SSF54695">
    <property type="entry name" value="POZ domain"/>
    <property type="match status" value="1"/>
</dbReference>
<feature type="transmembrane region" description="Helical" evidence="1">
    <location>
        <begin position="211"/>
        <end position="231"/>
    </location>
</feature>
<accession>A0ABD2JB71</accession>
<dbReference type="Pfam" id="PF07707">
    <property type="entry name" value="BACK"/>
    <property type="match status" value="1"/>
</dbReference>
<keyword evidence="4" id="KW-1185">Reference proteome</keyword>
<dbReference type="PANTHER" id="PTHR45774">
    <property type="entry name" value="BTB/POZ DOMAIN-CONTAINING"/>
    <property type="match status" value="1"/>
</dbReference>
<evidence type="ECO:0000313" key="4">
    <source>
        <dbReference type="Proteomes" id="UP001620645"/>
    </source>
</evidence>
<evidence type="ECO:0000313" key="3">
    <source>
        <dbReference type="EMBL" id="KAL3087871.1"/>
    </source>
</evidence>
<dbReference type="PANTHER" id="PTHR45774:SF3">
    <property type="entry name" value="BTB (POZ) DOMAIN-CONTAINING 2B-RELATED"/>
    <property type="match status" value="1"/>
</dbReference>
<evidence type="ECO:0000256" key="1">
    <source>
        <dbReference type="SAM" id="Phobius"/>
    </source>
</evidence>
<dbReference type="Proteomes" id="UP001620645">
    <property type="component" value="Unassembled WGS sequence"/>
</dbReference>
<organism evidence="3 4">
    <name type="scientific">Heterodera schachtii</name>
    <name type="common">Sugarbeet cyst nematode worm</name>
    <name type="synonym">Tylenchus schachtii</name>
    <dbReference type="NCBI Taxonomy" id="97005"/>
    <lineage>
        <taxon>Eukaryota</taxon>
        <taxon>Metazoa</taxon>
        <taxon>Ecdysozoa</taxon>
        <taxon>Nematoda</taxon>
        <taxon>Chromadorea</taxon>
        <taxon>Rhabditida</taxon>
        <taxon>Tylenchina</taxon>
        <taxon>Tylenchomorpha</taxon>
        <taxon>Tylenchoidea</taxon>
        <taxon>Heteroderidae</taxon>
        <taxon>Heteroderinae</taxon>
        <taxon>Heterodera</taxon>
    </lineage>
</organism>
<dbReference type="InterPro" id="IPR000210">
    <property type="entry name" value="BTB/POZ_dom"/>
</dbReference>
<dbReference type="Gene3D" id="3.30.710.10">
    <property type="entry name" value="Potassium Channel Kv1.1, Chain A"/>
    <property type="match status" value="1"/>
</dbReference>
<dbReference type="SMART" id="SM00875">
    <property type="entry name" value="BACK"/>
    <property type="match status" value="1"/>
</dbReference>
<dbReference type="Pfam" id="PF00651">
    <property type="entry name" value="BTB"/>
    <property type="match status" value="1"/>
</dbReference>
<reference evidence="3 4" key="1">
    <citation type="submission" date="2024-10" db="EMBL/GenBank/DDBJ databases">
        <authorList>
            <person name="Kim D."/>
        </authorList>
    </citation>
    <scope>NUCLEOTIDE SEQUENCE [LARGE SCALE GENOMIC DNA]</scope>
    <source>
        <strain evidence="3">Taebaek</strain>
    </source>
</reference>
<evidence type="ECO:0000259" key="2">
    <source>
        <dbReference type="PROSITE" id="PS50097"/>
    </source>
</evidence>
<comment type="caution">
    <text evidence="3">The sequence shown here is derived from an EMBL/GenBank/DDBJ whole genome shotgun (WGS) entry which is preliminary data.</text>
</comment>
<dbReference type="InterPro" id="IPR011333">
    <property type="entry name" value="SKP1/BTB/POZ_sf"/>
</dbReference>
<dbReference type="AlphaFoldDB" id="A0ABD2JB71"/>
<dbReference type="PROSITE" id="PS50097">
    <property type="entry name" value="BTB"/>
    <property type="match status" value="1"/>
</dbReference>
<proteinExistence type="predicted"/>
<keyword evidence="1" id="KW-1133">Transmembrane helix</keyword>
<keyword evidence="1" id="KW-0472">Membrane</keyword>
<dbReference type="InterPro" id="IPR011705">
    <property type="entry name" value="BACK"/>
</dbReference>
<sequence length="238" mass="27462">MSKPLVERMKHLLSVAEDADVYFLVGDRDAKELVRAHKIIMKNASDVFETMFRFDAKNEKKEFAKKYNIPPLADASLQIPISELRNVFFAFAQALLFELEDFSLKCLRYICQNAAQLFGSEEFLQIDQKILCNLLESDLLLLSDEFEIWKAAIRWANEKCRQNGIECFSENRRSVLSPALFKIRFPNIHEEDFSEFVVPSGVLTEKEVMGVWAFISLIPIRICIIRIAIILECPGCTR</sequence>
<dbReference type="EMBL" id="JBICCN010000172">
    <property type="protein sequence ID" value="KAL3087871.1"/>
    <property type="molecule type" value="Genomic_DNA"/>
</dbReference>
<feature type="domain" description="BTB" evidence="2">
    <location>
        <begin position="19"/>
        <end position="52"/>
    </location>
</feature>
<protein>
    <recommendedName>
        <fullName evidence="2">BTB domain-containing protein</fullName>
    </recommendedName>
</protein>
<gene>
    <name evidence="3" type="ORF">niasHS_008572</name>
</gene>
<dbReference type="Gene3D" id="1.25.40.420">
    <property type="match status" value="1"/>
</dbReference>